<organism evidence="1 2">
    <name type="scientific">Pseudopedobacter beijingensis</name>
    <dbReference type="NCBI Taxonomy" id="1207056"/>
    <lineage>
        <taxon>Bacteria</taxon>
        <taxon>Pseudomonadati</taxon>
        <taxon>Bacteroidota</taxon>
        <taxon>Sphingobacteriia</taxon>
        <taxon>Sphingobacteriales</taxon>
        <taxon>Sphingobacteriaceae</taxon>
        <taxon>Pseudopedobacter</taxon>
    </lineage>
</organism>
<evidence type="ECO:0000313" key="2">
    <source>
        <dbReference type="Proteomes" id="UP001597118"/>
    </source>
</evidence>
<reference evidence="2" key="1">
    <citation type="journal article" date="2019" name="Int. J. Syst. Evol. Microbiol.">
        <title>The Global Catalogue of Microorganisms (GCM) 10K type strain sequencing project: providing services to taxonomists for standard genome sequencing and annotation.</title>
        <authorList>
            <consortium name="The Broad Institute Genomics Platform"/>
            <consortium name="The Broad Institute Genome Sequencing Center for Infectious Disease"/>
            <person name="Wu L."/>
            <person name="Ma J."/>
        </authorList>
    </citation>
    <scope>NUCLEOTIDE SEQUENCE [LARGE SCALE GENOMIC DNA]</scope>
    <source>
        <strain evidence="2">CCUG 53762</strain>
    </source>
</reference>
<evidence type="ECO:0000313" key="1">
    <source>
        <dbReference type="EMBL" id="MFD1628953.1"/>
    </source>
</evidence>
<name>A0ABW4I9I2_9SPHI</name>
<accession>A0ABW4I9I2</accession>
<comment type="caution">
    <text evidence="1">The sequence shown here is derived from an EMBL/GenBank/DDBJ whole genome shotgun (WGS) entry which is preliminary data.</text>
</comment>
<sequence>MTRLKENGFVYAKAKIAPWANLFNEPLYPSNYRRVLFSCLLDFYTSWKETLDKEFDSYYLKIWLSFPKFIDSQIVCAIGERIPYYNDIFESCDPQPDFPISAFRNEELRIKRFNWTTYYDYDYYSESDYLNLNPDRFLSPEDFYAEKRFYKKLLKDNVPYKMIPDTEERLFYKQRGYIWVGELIK</sequence>
<keyword evidence="2" id="KW-1185">Reference proteome</keyword>
<dbReference type="Proteomes" id="UP001597118">
    <property type="component" value="Unassembled WGS sequence"/>
</dbReference>
<proteinExistence type="predicted"/>
<gene>
    <name evidence="1" type="ORF">ACFSAH_03645</name>
</gene>
<dbReference type="EMBL" id="JBHUDG010000003">
    <property type="protein sequence ID" value="MFD1628953.1"/>
    <property type="molecule type" value="Genomic_DNA"/>
</dbReference>
<dbReference type="RefSeq" id="WP_379661334.1">
    <property type="nucleotide sequence ID" value="NZ_JBHUDG010000003.1"/>
</dbReference>
<protein>
    <submittedName>
        <fullName evidence="1">Uncharacterized protein</fullName>
    </submittedName>
</protein>